<dbReference type="Proteomes" id="UP000018208">
    <property type="component" value="Unassembled WGS sequence"/>
</dbReference>
<dbReference type="GeneID" id="94301326"/>
<evidence type="ECO:0000313" key="2">
    <source>
        <dbReference type="EMBL" id="KAH0571009.1"/>
    </source>
</evidence>
<evidence type="ECO:0000256" key="1">
    <source>
        <dbReference type="SAM" id="MobiDB-lite"/>
    </source>
</evidence>
<feature type="region of interest" description="Disordered" evidence="1">
    <location>
        <begin position="56"/>
        <end position="77"/>
    </location>
</feature>
<accession>A0A9P8RVQ0</accession>
<evidence type="ECO:0000313" key="3">
    <source>
        <dbReference type="Proteomes" id="UP000018208"/>
    </source>
</evidence>
<keyword evidence="3" id="KW-1185">Reference proteome</keyword>
<name>A0A9P8RVQ0_9EUKA</name>
<protein>
    <submittedName>
        <fullName evidence="2">Uncharacterized protein</fullName>
    </submittedName>
</protein>
<dbReference type="EMBL" id="AUWU02000007">
    <property type="protein sequence ID" value="KAH0571009.1"/>
    <property type="molecule type" value="Genomic_DNA"/>
</dbReference>
<sequence>MGADTFSSSTQIEPMYLSQFNASEDIFTPTSLPAQRATKRIRVRYQLLKWFTDDPMAATQQDPPRCTPREAPADKLSRGVRLQDIANASYASEF</sequence>
<gene>
    <name evidence="2" type="ORF">SS50377_27303</name>
</gene>
<comment type="caution">
    <text evidence="2">The sequence shown here is derived from an EMBL/GenBank/DDBJ whole genome shotgun (WGS) entry which is preliminary data.</text>
</comment>
<reference evidence="2 3" key="1">
    <citation type="journal article" date="2014" name="PLoS Genet.">
        <title>The Genome of Spironucleus salmonicida Highlights a Fish Pathogen Adapted to Fluctuating Environments.</title>
        <authorList>
            <person name="Xu F."/>
            <person name="Jerlstrom-Hultqvist J."/>
            <person name="Einarsson E."/>
            <person name="Astvaldsson A."/>
            <person name="Svard S.G."/>
            <person name="Andersson J.O."/>
        </authorList>
    </citation>
    <scope>NUCLEOTIDE SEQUENCE [LARGE SCALE GENOMIC DNA]</scope>
    <source>
        <strain evidence="2 3">ATCC 50377</strain>
    </source>
</reference>
<dbReference type="RefSeq" id="XP_067761782.1">
    <property type="nucleotide sequence ID" value="XM_067911095.1"/>
</dbReference>
<organism evidence="2 3">
    <name type="scientific">Spironucleus salmonicida</name>
    <dbReference type="NCBI Taxonomy" id="348837"/>
    <lineage>
        <taxon>Eukaryota</taxon>
        <taxon>Metamonada</taxon>
        <taxon>Diplomonadida</taxon>
        <taxon>Hexamitidae</taxon>
        <taxon>Hexamitinae</taxon>
        <taxon>Spironucleus</taxon>
    </lineage>
</organism>
<dbReference type="KEGG" id="ssao:94301326"/>
<feature type="compositionally biased region" description="Basic and acidic residues" evidence="1">
    <location>
        <begin position="67"/>
        <end position="77"/>
    </location>
</feature>
<proteinExistence type="predicted"/>
<dbReference type="AlphaFoldDB" id="A0A9P8RVQ0"/>